<evidence type="ECO:0000256" key="4">
    <source>
        <dbReference type="ARBA" id="ARBA00022989"/>
    </source>
</evidence>
<comment type="subcellular location">
    <subcellularLocation>
        <location evidence="1">Membrane</location>
        <topology evidence="1">Multi-pass membrane protein</topology>
    </subcellularLocation>
</comment>
<dbReference type="CDD" id="cd00038">
    <property type="entry name" value="CAP_ED"/>
    <property type="match status" value="1"/>
</dbReference>
<dbReference type="STRING" id="6412.T1G4M2"/>
<accession>T1G4M2</accession>
<evidence type="ECO:0000256" key="6">
    <source>
        <dbReference type="ARBA" id="ARBA00023136"/>
    </source>
</evidence>
<dbReference type="OrthoDB" id="421226at2759"/>
<name>T1G4M2_HELRO</name>
<keyword evidence="5" id="KW-0406">Ion transport</keyword>
<dbReference type="SUPFAM" id="SSF81324">
    <property type="entry name" value="Voltage-gated potassium channels"/>
    <property type="match status" value="1"/>
</dbReference>
<dbReference type="GO" id="GO:0005886">
    <property type="term" value="C:plasma membrane"/>
    <property type="evidence" value="ECO:0000318"/>
    <property type="project" value="GO_Central"/>
</dbReference>
<keyword evidence="3 9" id="KW-0812">Transmembrane</keyword>
<dbReference type="FunFam" id="1.10.287.630:FF:000001">
    <property type="entry name" value="Cyclic nucleotide-gated channel alpha 3"/>
    <property type="match status" value="1"/>
</dbReference>
<dbReference type="FunFam" id="1.10.287.70:FF:000100">
    <property type="entry name" value="Cyclic nucleotide-gated cation channel"/>
    <property type="match status" value="1"/>
</dbReference>
<evidence type="ECO:0000313" key="12">
    <source>
        <dbReference type="EnsemblMetazoa" id="HelroP82034"/>
    </source>
</evidence>
<dbReference type="FunFam" id="2.60.120.10:FF:000020">
    <property type="entry name" value="Cyclic nucleotide-gated channel beta 3"/>
    <property type="match status" value="1"/>
</dbReference>
<dbReference type="InterPro" id="IPR000595">
    <property type="entry name" value="cNMP-bd_dom"/>
</dbReference>
<dbReference type="GO" id="GO:0005222">
    <property type="term" value="F:intracellularly cAMP-activated cation channel activity"/>
    <property type="evidence" value="ECO:0000318"/>
    <property type="project" value="GO_Central"/>
</dbReference>
<keyword evidence="6 9" id="KW-0472">Membrane</keyword>
<dbReference type="InterPro" id="IPR005821">
    <property type="entry name" value="Ion_trans_dom"/>
</dbReference>
<evidence type="ECO:0000313" key="11">
    <source>
        <dbReference type="EMBL" id="ESO01436.1"/>
    </source>
</evidence>
<dbReference type="RefSeq" id="XP_009020672.1">
    <property type="nucleotide sequence ID" value="XM_009022424.1"/>
</dbReference>
<feature type="transmembrane region" description="Helical" evidence="9">
    <location>
        <begin position="12"/>
        <end position="33"/>
    </location>
</feature>
<reference evidence="11 13" key="2">
    <citation type="journal article" date="2013" name="Nature">
        <title>Insights into bilaterian evolution from three spiralian genomes.</title>
        <authorList>
            <person name="Simakov O."/>
            <person name="Marletaz F."/>
            <person name="Cho S.J."/>
            <person name="Edsinger-Gonzales E."/>
            <person name="Havlak P."/>
            <person name="Hellsten U."/>
            <person name="Kuo D.H."/>
            <person name="Larsson T."/>
            <person name="Lv J."/>
            <person name="Arendt D."/>
            <person name="Savage R."/>
            <person name="Osoegawa K."/>
            <person name="de Jong P."/>
            <person name="Grimwood J."/>
            <person name="Chapman J.A."/>
            <person name="Shapiro H."/>
            <person name="Aerts A."/>
            <person name="Otillar R.P."/>
            <person name="Terry A.Y."/>
            <person name="Boore J.L."/>
            <person name="Grigoriev I.V."/>
            <person name="Lindberg D.R."/>
            <person name="Seaver E.C."/>
            <person name="Weisblat D.A."/>
            <person name="Putnam N.H."/>
            <person name="Rokhsar D.S."/>
        </authorList>
    </citation>
    <scope>NUCLEOTIDE SEQUENCE</scope>
</reference>
<dbReference type="Gene3D" id="1.10.287.630">
    <property type="entry name" value="Helix hairpin bin"/>
    <property type="match status" value="1"/>
</dbReference>
<dbReference type="EMBL" id="KB096785">
    <property type="protein sequence ID" value="ESO01436.1"/>
    <property type="molecule type" value="Genomic_DNA"/>
</dbReference>
<keyword evidence="2" id="KW-0813">Transport</keyword>
<feature type="domain" description="Cyclic nucleotide-binding" evidence="10">
    <location>
        <begin position="322"/>
        <end position="440"/>
    </location>
</feature>
<reference evidence="12" key="3">
    <citation type="submission" date="2015-06" db="UniProtKB">
        <authorList>
            <consortium name="EnsemblMetazoa"/>
        </authorList>
    </citation>
    <scope>IDENTIFICATION</scope>
</reference>
<evidence type="ECO:0000259" key="10">
    <source>
        <dbReference type="PROSITE" id="PS50042"/>
    </source>
</evidence>
<evidence type="ECO:0000256" key="2">
    <source>
        <dbReference type="ARBA" id="ARBA00022448"/>
    </source>
</evidence>
<evidence type="ECO:0000256" key="3">
    <source>
        <dbReference type="ARBA" id="ARBA00022692"/>
    </source>
</evidence>
<dbReference type="InterPro" id="IPR050866">
    <property type="entry name" value="CNG_cation_channel"/>
</dbReference>
<dbReference type="HOGENOM" id="CLU_005746_12_2_1"/>
<dbReference type="SMART" id="SM00100">
    <property type="entry name" value="cNMP"/>
    <property type="match status" value="1"/>
</dbReference>
<dbReference type="EnsemblMetazoa" id="HelroT82034">
    <property type="protein sequence ID" value="HelroP82034"/>
    <property type="gene ID" value="HelroG82034"/>
</dbReference>
<dbReference type="Pfam" id="PF00027">
    <property type="entry name" value="cNMP_binding"/>
    <property type="match status" value="1"/>
</dbReference>
<keyword evidence="4 9" id="KW-1133">Transmembrane helix</keyword>
<dbReference type="PROSITE" id="PS00889">
    <property type="entry name" value="CNMP_BINDING_2"/>
    <property type="match status" value="1"/>
</dbReference>
<dbReference type="Proteomes" id="UP000015101">
    <property type="component" value="Unassembled WGS sequence"/>
</dbReference>
<dbReference type="InterPro" id="IPR018490">
    <property type="entry name" value="cNMP-bd_dom_sf"/>
</dbReference>
<evidence type="ECO:0000256" key="7">
    <source>
        <dbReference type="ARBA" id="ARBA00023286"/>
    </source>
</evidence>
<proteinExistence type="predicted"/>
<feature type="transmembrane region" description="Helical" evidence="9">
    <location>
        <begin position="455"/>
        <end position="473"/>
    </location>
</feature>
<dbReference type="GO" id="GO:0030553">
    <property type="term" value="F:cGMP binding"/>
    <property type="evidence" value="ECO:0000318"/>
    <property type="project" value="GO_Central"/>
</dbReference>
<dbReference type="SUPFAM" id="SSF51206">
    <property type="entry name" value="cAMP-binding domain-like"/>
    <property type="match status" value="1"/>
</dbReference>
<dbReference type="GO" id="GO:0017071">
    <property type="term" value="C:intracellular cyclic nucleotide activated cation channel complex"/>
    <property type="evidence" value="ECO:0000318"/>
    <property type="project" value="GO_Central"/>
</dbReference>
<sequence>FIFDPSGRLAYWWSSVVSAAFTYNFWVIIYRIAIQEINDDTKTFWFSLDYTADAIYFLDIFFRFRTGYLDDGVLETNSFKLRIRYMNSTLFYSDCLSLLPLDFLYLSFGFKSACRCFRLVKIYRFWSFLDRTERHTNWPNVIRSLTLLHYVMAIFHWNTCLSVIVWRTWGENNSSSYIHANNANNNLNGFFYRSSLHMTSAGSLDRSPVSKAGFLFAVLQFVFGLLLFAAILGHVANIVANVSANKRDFQTRLDQVKHYMTTRRVPEQLQLRVIRWFDYLWTGKKRGESAVDEDVTLSLLPDKLRSEIALHLHLETLKRVEVFQHTEVGFLRSLVLCMKSVLFSPGDFICRKGEIGREMYVVSRGKLQVLSDEGSVLATLKPGSYFGELSILNTGSNRRTASVISVGHSDLFCLSKVDLWNVLQDYPRARIRLEAIALKKMQGYQKAEQQKEKQGLFSFCIFLIFVFTFRLNMWKNMWKSFFTNIIGINYD</sequence>
<evidence type="ECO:0000313" key="13">
    <source>
        <dbReference type="Proteomes" id="UP000015101"/>
    </source>
</evidence>
<dbReference type="KEGG" id="hro:HELRODRAFT_82034"/>
<dbReference type="AlphaFoldDB" id="T1G4M2"/>
<dbReference type="InterPro" id="IPR014710">
    <property type="entry name" value="RmlC-like_jellyroll"/>
</dbReference>
<dbReference type="Gene3D" id="2.60.120.10">
    <property type="entry name" value="Jelly Rolls"/>
    <property type="match status" value="1"/>
</dbReference>
<dbReference type="OMA" id="ETHCIER"/>
<dbReference type="PANTHER" id="PTHR45638:SF4">
    <property type="entry name" value="CYCLIC NUCLEOTIDE-BINDING DOMAIN-CONTAINING PROTEIN"/>
    <property type="match status" value="1"/>
</dbReference>
<reference evidence="13" key="1">
    <citation type="submission" date="2012-12" db="EMBL/GenBank/DDBJ databases">
        <authorList>
            <person name="Hellsten U."/>
            <person name="Grimwood J."/>
            <person name="Chapman J.A."/>
            <person name="Shapiro H."/>
            <person name="Aerts A."/>
            <person name="Otillar R.P."/>
            <person name="Terry A.Y."/>
            <person name="Boore J.L."/>
            <person name="Simakov O."/>
            <person name="Marletaz F."/>
            <person name="Cho S.-J."/>
            <person name="Edsinger-Gonzales E."/>
            <person name="Havlak P."/>
            <person name="Kuo D.-H."/>
            <person name="Larsson T."/>
            <person name="Lv J."/>
            <person name="Arendt D."/>
            <person name="Savage R."/>
            <person name="Osoegawa K."/>
            <person name="de Jong P."/>
            <person name="Lindberg D.R."/>
            <person name="Seaver E.C."/>
            <person name="Weisblat D.A."/>
            <person name="Putnam N.H."/>
            <person name="Grigoriev I.V."/>
            <person name="Rokhsar D.S."/>
        </authorList>
    </citation>
    <scope>NUCLEOTIDE SEQUENCE</scope>
</reference>
<feature type="transmembrane region" description="Helical" evidence="9">
    <location>
        <begin position="147"/>
        <end position="166"/>
    </location>
</feature>
<dbReference type="CTD" id="20216020"/>
<dbReference type="EMBL" id="AMQM01005110">
    <property type="status" value="NOT_ANNOTATED_CDS"/>
    <property type="molecule type" value="Genomic_DNA"/>
</dbReference>
<keyword evidence="7" id="KW-1071">Ligand-gated ion channel</keyword>
<organism evidence="12 13">
    <name type="scientific">Helobdella robusta</name>
    <name type="common">Californian leech</name>
    <dbReference type="NCBI Taxonomy" id="6412"/>
    <lineage>
        <taxon>Eukaryota</taxon>
        <taxon>Metazoa</taxon>
        <taxon>Spiralia</taxon>
        <taxon>Lophotrochozoa</taxon>
        <taxon>Annelida</taxon>
        <taxon>Clitellata</taxon>
        <taxon>Hirudinea</taxon>
        <taxon>Rhynchobdellida</taxon>
        <taxon>Glossiphoniidae</taxon>
        <taxon>Helobdella</taxon>
    </lineage>
</organism>
<dbReference type="GeneID" id="20216020"/>
<evidence type="ECO:0000256" key="5">
    <source>
        <dbReference type="ARBA" id="ARBA00023065"/>
    </source>
</evidence>
<gene>
    <name evidence="12" type="primary">20216020</name>
    <name evidence="11" type="ORF">HELRODRAFT_82034</name>
</gene>
<dbReference type="Pfam" id="PF00520">
    <property type="entry name" value="Ion_trans"/>
    <property type="match status" value="1"/>
</dbReference>
<dbReference type="EMBL" id="AMQM01005111">
    <property type="status" value="NOT_ANNOTATED_CDS"/>
    <property type="molecule type" value="Genomic_DNA"/>
</dbReference>
<keyword evidence="13" id="KW-1185">Reference proteome</keyword>
<dbReference type="GO" id="GO:0005223">
    <property type="term" value="F:intracellularly cGMP-activated cation channel activity"/>
    <property type="evidence" value="ECO:0000318"/>
    <property type="project" value="GO_Central"/>
</dbReference>
<evidence type="ECO:0000256" key="1">
    <source>
        <dbReference type="ARBA" id="ARBA00004141"/>
    </source>
</evidence>
<dbReference type="InterPro" id="IPR018488">
    <property type="entry name" value="cNMP-bd_CS"/>
</dbReference>
<dbReference type="GO" id="GO:0098655">
    <property type="term" value="P:monoatomic cation transmembrane transport"/>
    <property type="evidence" value="ECO:0000318"/>
    <property type="project" value="GO_Central"/>
</dbReference>
<dbReference type="Gene3D" id="1.10.287.70">
    <property type="match status" value="1"/>
</dbReference>
<evidence type="ECO:0000256" key="8">
    <source>
        <dbReference type="ARBA" id="ARBA00023303"/>
    </source>
</evidence>
<dbReference type="PANTHER" id="PTHR45638">
    <property type="entry name" value="CYCLIC NUCLEOTIDE-GATED CATION CHANNEL SUBUNIT A"/>
    <property type="match status" value="1"/>
</dbReference>
<protein>
    <recommendedName>
        <fullName evidence="10">Cyclic nucleotide-binding domain-containing protein</fullName>
    </recommendedName>
</protein>
<dbReference type="PROSITE" id="PS00888">
    <property type="entry name" value="CNMP_BINDING_1"/>
    <property type="match status" value="1"/>
</dbReference>
<dbReference type="eggNOG" id="KOG0500">
    <property type="taxonomic scope" value="Eukaryota"/>
</dbReference>
<feature type="transmembrane region" description="Helical" evidence="9">
    <location>
        <begin position="214"/>
        <end position="240"/>
    </location>
</feature>
<keyword evidence="8" id="KW-0407">Ion channel</keyword>
<dbReference type="GO" id="GO:0007606">
    <property type="term" value="P:sensory perception of chemical stimulus"/>
    <property type="evidence" value="ECO:0000318"/>
    <property type="project" value="GO_Central"/>
</dbReference>
<evidence type="ECO:0000256" key="9">
    <source>
        <dbReference type="SAM" id="Phobius"/>
    </source>
</evidence>
<dbReference type="InParanoid" id="T1G4M2"/>
<dbReference type="PROSITE" id="PS50042">
    <property type="entry name" value="CNMP_BINDING_3"/>
    <property type="match status" value="1"/>
</dbReference>